<reference evidence="2 3" key="1">
    <citation type="journal article" date="2021" name="J. Biosci. Bioeng.">
        <title>Identification and characterization of a chc gene cluster responsible for the aromatization pathway of cyclohexanecarboxylate degradation in Sinomonas cyclohexanicum ATCC 51369.</title>
        <authorList>
            <person name="Yamamoto T."/>
            <person name="Hasegawa Y."/>
            <person name="Lau P.C.K."/>
            <person name="Iwaki H."/>
        </authorList>
    </citation>
    <scope>NUCLEOTIDE SEQUENCE [LARGE SCALE GENOMIC DNA]</scope>
    <source>
        <strain evidence="2 3">ATCC 51369</strain>
    </source>
</reference>
<dbReference type="EMBL" id="AP024525">
    <property type="protein sequence ID" value="BCT75543.1"/>
    <property type="molecule type" value="Genomic_DNA"/>
</dbReference>
<dbReference type="RefSeq" id="WP_229232274.1">
    <property type="nucleotide sequence ID" value="NZ_AP024525.1"/>
</dbReference>
<protein>
    <submittedName>
        <fullName evidence="2">Uncharacterized protein</fullName>
    </submittedName>
</protein>
<proteinExistence type="predicted"/>
<evidence type="ECO:0000256" key="1">
    <source>
        <dbReference type="SAM" id="MobiDB-lite"/>
    </source>
</evidence>
<organism evidence="2 3">
    <name type="scientific">Sinomonas cyclohexanicum</name>
    <name type="common">Corynebacterium cyclohexanicum</name>
    <dbReference type="NCBI Taxonomy" id="322009"/>
    <lineage>
        <taxon>Bacteria</taxon>
        <taxon>Bacillati</taxon>
        <taxon>Actinomycetota</taxon>
        <taxon>Actinomycetes</taxon>
        <taxon>Micrococcales</taxon>
        <taxon>Micrococcaceae</taxon>
        <taxon>Sinomonas</taxon>
    </lineage>
</organism>
<dbReference type="Proteomes" id="UP001319861">
    <property type="component" value="Chromosome"/>
</dbReference>
<accession>A0ABM7PTH6</accession>
<keyword evidence="3" id="KW-1185">Reference proteome</keyword>
<evidence type="ECO:0000313" key="3">
    <source>
        <dbReference type="Proteomes" id="UP001319861"/>
    </source>
</evidence>
<feature type="region of interest" description="Disordered" evidence="1">
    <location>
        <begin position="20"/>
        <end position="97"/>
    </location>
</feature>
<sequence length="97" mass="10468">MPVYRYTAAFPRHLHGLTHGVNAHHAPADGHDPAWGGTVTADTGDVISTVDPYPHPDLAELDDEDASADDASPADEGDEDDTEDPEQDTHHTETEQE</sequence>
<feature type="compositionally biased region" description="Acidic residues" evidence="1">
    <location>
        <begin position="59"/>
        <end position="86"/>
    </location>
</feature>
<evidence type="ECO:0000313" key="2">
    <source>
        <dbReference type="EMBL" id="BCT75543.1"/>
    </source>
</evidence>
<gene>
    <name evidence="2" type="ORF">SCMU_13850</name>
</gene>
<name>A0ABM7PTH6_SINCY</name>
<feature type="compositionally biased region" description="Basic and acidic residues" evidence="1">
    <location>
        <begin position="87"/>
        <end position="97"/>
    </location>
</feature>